<dbReference type="Proteomes" id="UP000238413">
    <property type="component" value="Plasmid unnamed1"/>
</dbReference>
<protein>
    <recommendedName>
        <fullName evidence="4">Transcriptional regulator</fullName>
    </recommendedName>
</protein>
<sequence>MSAVAAPTAAMIPAPRPSVDDVAVSVLPATLYVPEASQWLSTSTGRIAPDGYSWMQAVHWVAGSGLYRPRQYRSHGPRSFGPTTVFVAQLLAELSPCRPGIDYLVRRTGLSERAVQNHLQMLRETGLLAYVSKGTRVSGEPPQASEFALMVPVEFDDALGIRTAGEGTGRRMTGIAEAGRELMARLAKLAARKVRRRRPKTSSRAGAKGARKAASEASVTAVSGGSRCTPMGGGADGSSAAGTTSLPPESKLASGGSKSPVPKKSNAKAGGRRKLNTVGRRFQLARELTQELDWLRGCSVPRIAWVARGVADAGWTVTDVKAWLHFRGEAAHVRRGSGLLAVLLANAVTVLDTPAKRADAIERWRGAQEAARRDRIRQVRARTERYEGDWQAPVSRSVQREVEAAFAQVRDMEHGGRHQDQGHAGDGQDAGLELGGEELTALIATAEGELMQGETTLIDGFDKETALRIFGEELMRTARRIERLANSSLTTIRHR</sequence>
<gene>
    <name evidence="2" type="ORF">C4B68_40395</name>
</gene>
<dbReference type="RefSeq" id="WP_104880080.1">
    <property type="nucleotide sequence ID" value="NZ_CP026653.1"/>
</dbReference>
<feature type="compositionally biased region" description="Basic and acidic residues" evidence="1">
    <location>
        <begin position="412"/>
        <end position="423"/>
    </location>
</feature>
<keyword evidence="3" id="KW-1185">Reference proteome</keyword>
<evidence type="ECO:0000313" key="3">
    <source>
        <dbReference type="Proteomes" id="UP000238413"/>
    </source>
</evidence>
<feature type="compositionally biased region" description="Low complexity" evidence="1">
    <location>
        <begin position="254"/>
        <end position="264"/>
    </location>
</feature>
<accession>A0ABN5IF98</accession>
<reference evidence="2 3" key="1">
    <citation type="submission" date="2018-02" db="EMBL/GenBank/DDBJ databases">
        <title>Complete genome sequence of Streptomyces dengpaensis, the producer of angucyclines.</title>
        <authorList>
            <person name="Yumei L."/>
        </authorList>
    </citation>
    <scope>NUCLEOTIDE SEQUENCE [LARGE SCALE GENOMIC DNA]</scope>
    <source>
        <strain evidence="2 3">XZHG99</strain>
        <plasmid evidence="2 3">unnamed1</plasmid>
    </source>
</reference>
<name>A0ABN5IF98_9ACTN</name>
<dbReference type="EMBL" id="CP026653">
    <property type="protein sequence ID" value="AVH61763.1"/>
    <property type="molecule type" value="Genomic_DNA"/>
</dbReference>
<proteinExistence type="predicted"/>
<evidence type="ECO:0000313" key="2">
    <source>
        <dbReference type="EMBL" id="AVH61763.1"/>
    </source>
</evidence>
<feature type="region of interest" description="Disordered" evidence="1">
    <location>
        <begin position="412"/>
        <end position="431"/>
    </location>
</feature>
<feature type="region of interest" description="Disordered" evidence="1">
    <location>
        <begin position="190"/>
        <end position="274"/>
    </location>
</feature>
<evidence type="ECO:0008006" key="4">
    <source>
        <dbReference type="Google" id="ProtNLM"/>
    </source>
</evidence>
<organism evidence="2 3">
    <name type="scientific">Streptomyces dengpaensis</name>
    <dbReference type="NCBI Taxonomy" id="2049881"/>
    <lineage>
        <taxon>Bacteria</taxon>
        <taxon>Bacillati</taxon>
        <taxon>Actinomycetota</taxon>
        <taxon>Actinomycetes</taxon>
        <taxon>Kitasatosporales</taxon>
        <taxon>Streptomycetaceae</taxon>
        <taxon>Streptomyces</taxon>
    </lineage>
</organism>
<keyword evidence="2" id="KW-0614">Plasmid</keyword>
<feature type="compositionally biased region" description="Basic residues" evidence="1">
    <location>
        <begin position="190"/>
        <end position="201"/>
    </location>
</feature>
<evidence type="ECO:0000256" key="1">
    <source>
        <dbReference type="SAM" id="MobiDB-lite"/>
    </source>
</evidence>
<geneLocation type="plasmid" evidence="2 3">
    <name>unnamed1</name>
</geneLocation>